<dbReference type="InterPro" id="IPR025836">
    <property type="entry name" value="Zn_knuckle_CX2CX4HX4C"/>
</dbReference>
<evidence type="ECO:0000259" key="1">
    <source>
        <dbReference type="Pfam" id="PF14392"/>
    </source>
</evidence>
<comment type="caution">
    <text evidence="2">The sequence shown here is derived from an EMBL/GenBank/DDBJ whole genome shotgun (WGS) entry which is preliminary data.</text>
</comment>
<protein>
    <recommendedName>
        <fullName evidence="1">Zinc knuckle CX2CX4HX4C domain-containing protein</fullName>
    </recommendedName>
</protein>
<feature type="domain" description="Zinc knuckle CX2CX4HX4C" evidence="1">
    <location>
        <begin position="121"/>
        <end position="167"/>
    </location>
</feature>
<sequence>MEWIDRLGKVLVLTEDEGEGITLPTHAWIGNKKWRDRALNGGPWIFDKNLIILNYANPDKNPLEVDLNWCQFHVHIHGLPLWIMTRAMADFIGKRLGRFIESDSNQAQFMMGAKVRIRVALDVRLPLKQVLVLRSPEDQELLVSLTYERLSTFCYGCGVLDYILRDCGRRLDNQPDEEEELQYRP</sequence>
<reference evidence="2" key="1">
    <citation type="submission" date="2020-06" db="EMBL/GenBank/DDBJ databases">
        <authorList>
            <person name="Li T."/>
            <person name="Hu X."/>
            <person name="Zhang T."/>
            <person name="Song X."/>
            <person name="Zhang H."/>
            <person name="Dai N."/>
            <person name="Sheng W."/>
            <person name="Hou X."/>
            <person name="Wei L."/>
        </authorList>
    </citation>
    <scope>NUCLEOTIDE SEQUENCE</scope>
    <source>
        <strain evidence="2">KEN1</strain>
        <tissue evidence="2">Leaf</tissue>
    </source>
</reference>
<dbReference type="Pfam" id="PF14392">
    <property type="entry name" value="zf-CCHC_4"/>
    <property type="match status" value="1"/>
</dbReference>
<dbReference type="PANTHER" id="PTHR31286:SF178">
    <property type="entry name" value="DUF4283 DOMAIN-CONTAINING PROTEIN"/>
    <property type="match status" value="1"/>
</dbReference>
<accession>A0AAW2XRR7</accession>
<proteinExistence type="predicted"/>
<name>A0AAW2XRR7_9LAMI</name>
<reference evidence="2" key="2">
    <citation type="journal article" date="2024" name="Plant">
        <title>Genomic evolution and insights into agronomic trait innovations of Sesamum species.</title>
        <authorList>
            <person name="Miao H."/>
            <person name="Wang L."/>
            <person name="Qu L."/>
            <person name="Liu H."/>
            <person name="Sun Y."/>
            <person name="Le M."/>
            <person name="Wang Q."/>
            <person name="Wei S."/>
            <person name="Zheng Y."/>
            <person name="Lin W."/>
            <person name="Duan Y."/>
            <person name="Cao H."/>
            <person name="Xiong S."/>
            <person name="Wang X."/>
            <person name="Wei L."/>
            <person name="Li C."/>
            <person name="Ma Q."/>
            <person name="Ju M."/>
            <person name="Zhao R."/>
            <person name="Li G."/>
            <person name="Mu C."/>
            <person name="Tian Q."/>
            <person name="Mei H."/>
            <person name="Zhang T."/>
            <person name="Gao T."/>
            <person name="Zhang H."/>
        </authorList>
    </citation>
    <scope>NUCLEOTIDE SEQUENCE</scope>
    <source>
        <strain evidence="2">KEN1</strain>
    </source>
</reference>
<dbReference type="EMBL" id="JACGWN010000003">
    <property type="protein sequence ID" value="KAL0456588.1"/>
    <property type="molecule type" value="Genomic_DNA"/>
</dbReference>
<dbReference type="PANTHER" id="PTHR31286">
    <property type="entry name" value="GLYCINE-RICH CELL WALL STRUCTURAL PROTEIN 1.8-LIKE"/>
    <property type="match status" value="1"/>
</dbReference>
<gene>
    <name evidence="2" type="ORF">Slati_0998000</name>
</gene>
<dbReference type="InterPro" id="IPR040256">
    <property type="entry name" value="At4g02000-like"/>
</dbReference>
<dbReference type="AlphaFoldDB" id="A0AAW2XRR7"/>
<evidence type="ECO:0000313" key="2">
    <source>
        <dbReference type="EMBL" id="KAL0456588.1"/>
    </source>
</evidence>
<organism evidence="2">
    <name type="scientific">Sesamum latifolium</name>
    <dbReference type="NCBI Taxonomy" id="2727402"/>
    <lineage>
        <taxon>Eukaryota</taxon>
        <taxon>Viridiplantae</taxon>
        <taxon>Streptophyta</taxon>
        <taxon>Embryophyta</taxon>
        <taxon>Tracheophyta</taxon>
        <taxon>Spermatophyta</taxon>
        <taxon>Magnoliopsida</taxon>
        <taxon>eudicotyledons</taxon>
        <taxon>Gunneridae</taxon>
        <taxon>Pentapetalae</taxon>
        <taxon>asterids</taxon>
        <taxon>lamiids</taxon>
        <taxon>Lamiales</taxon>
        <taxon>Pedaliaceae</taxon>
        <taxon>Sesamum</taxon>
    </lineage>
</organism>